<evidence type="ECO:0000256" key="3">
    <source>
        <dbReference type="ARBA" id="ARBA00022842"/>
    </source>
</evidence>
<sequence length="284" mass="31538">MMPPVSAEQAQLIRTLLRQVGQQAKRMATQPFDVSAKGPEDFVTSVDRALDRQLSTQFRTWFPDDGLITEENAQSVQAFRQSHVRLWLIDPIDGTEDFMRGRPNYAVMVGLLQNNQPIAGWVYSPVRDQLYWGGPHWGLFQTTGPSPVQPLLAQPPPPPSSDFCPIMIGERDRKNYGTVLKRQIPAAQFQGLGSFGLKVMEVIQGRAGLYLYLNGRVKLWDTTGPLALARAAGLVCCDLEGKALQFTADQLNLETLAHQQAILVAWPHYFEALQQPIQAAVSAA</sequence>
<accession>A0A2W1JSZ2</accession>
<dbReference type="Pfam" id="PF00459">
    <property type="entry name" value="Inositol_P"/>
    <property type="match status" value="1"/>
</dbReference>
<reference evidence="5 6" key="1">
    <citation type="journal article" date="2018" name="Sci. Rep.">
        <title>A novel species of the marine cyanobacterium Acaryochloris with a unique pigment content and lifestyle.</title>
        <authorList>
            <person name="Partensky F."/>
            <person name="Six C."/>
            <person name="Ratin M."/>
            <person name="Garczarek L."/>
            <person name="Vaulot D."/>
            <person name="Probert I."/>
            <person name="Calteau A."/>
            <person name="Gourvil P."/>
            <person name="Marie D."/>
            <person name="Grebert T."/>
            <person name="Bouchier C."/>
            <person name="Le Panse S."/>
            <person name="Gachenot M."/>
            <person name="Rodriguez F."/>
            <person name="Garrido J.L."/>
        </authorList>
    </citation>
    <scope>NUCLEOTIDE SEQUENCE [LARGE SCALE GENOMIC DNA]</scope>
    <source>
        <strain evidence="5 6">RCC1774</strain>
    </source>
</reference>
<keyword evidence="3 4" id="KW-0460">Magnesium</keyword>
<evidence type="ECO:0000313" key="5">
    <source>
        <dbReference type="EMBL" id="PZD74255.1"/>
    </source>
</evidence>
<dbReference type="AlphaFoldDB" id="A0A2W1JSZ2"/>
<dbReference type="CDD" id="cd01637">
    <property type="entry name" value="IMPase_like"/>
    <property type="match status" value="1"/>
</dbReference>
<dbReference type="Gene3D" id="3.30.540.10">
    <property type="entry name" value="Fructose-1,6-Bisphosphatase, subunit A, domain 1"/>
    <property type="match status" value="1"/>
</dbReference>
<keyword evidence="6" id="KW-1185">Reference proteome</keyword>
<feature type="binding site" evidence="4">
    <location>
        <position position="92"/>
    </location>
    <ligand>
        <name>Mg(2+)</name>
        <dbReference type="ChEBI" id="CHEBI:18420"/>
        <label>1</label>
        <note>catalytic</note>
    </ligand>
</feature>
<dbReference type="PROSITE" id="PS00629">
    <property type="entry name" value="IMP_1"/>
    <property type="match status" value="1"/>
</dbReference>
<dbReference type="GO" id="GO:0007165">
    <property type="term" value="P:signal transduction"/>
    <property type="evidence" value="ECO:0007669"/>
    <property type="project" value="TreeGrafter"/>
</dbReference>
<dbReference type="PANTHER" id="PTHR20854">
    <property type="entry name" value="INOSITOL MONOPHOSPHATASE"/>
    <property type="match status" value="1"/>
</dbReference>
<name>A0A2W1JSZ2_9CYAN</name>
<feature type="binding site" evidence="4">
    <location>
        <position position="90"/>
    </location>
    <ligand>
        <name>Mg(2+)</name>
        <dbReference type="ChEBI" id="CHEBI:18420"/>
        <label>2</label>
    </ligand>
</feature>
<dbReference type="PANTHER" id="PTHR20854:SF4">
    <property type="entry name" value="INOSITOL-1-MONOPHOSPHATASE-RELATED"/>
    <property type="match status" value="1"/>
</dbReference>
<dbReference type="GO" id="GO:0046872">
    <property type="term" value="F:metal ion binding"/>
    <property type="evidence" value="ECO:0007669"/>
    <property type="project" value="UniProtKB-KW"/>
</dbReference>
<keyword evidence="2 5" id="KW-0378">Hydrolase</keyword>
<dbReference type="GO" id="GO:0042132">
    <property type="term" value="F:fructose 1,6-bisphosphate 1-phosphatase activity"/>
    <property type="evidence" value="ECO:0007669"/>
    <property type="project" value="UniProtKB-EC"/>
</dbReference>
<organism evidence="5 6">
    <name type="scientific">Acaryochloris thomasi RCC1774</name>
    <dbReference type="NCBI Taxonomy" id="1764569"/>
    <lineage>
        <taxon>Bacteria</taxon>
        <taxon>Bacillati</taxon>
        <taxon>Cyanobacteriota</taxon>
        <taxon>Cyanophyceae</taxon>
        <taxon>Acaryochloridales</taxon>
        <taxon>Acaryochloridaceae</taxon>
        <taxon>Acaryochloris</taxon>
        <taxon>Acaryochloris thomasi</taxon>
    </lineage>
</organism>
<gene>
    <name evidence="5" type="primary">suhB_1</name>
    <name evidence="5" type="ORF">C1752_01402</name>
</gene>
<keyword evidence="1 4" id="KW-0479">Metal-binding</keyword>
<dbReference type="InterPro" id="IPR000760">
    <property type="entry name" value="Inositol_monophosphatase-like"/>
</dbReference>
<comment type="caution">
    <text evidence="5">The sequence shown here is derived from an EMBL/GenBank/DDBJ whole genome shotgun (WGS) entry which is preliminary data.</text>
</comment>
<dbReference type="InterPro" id="IPR020583">
    <property type="entry name" value="Inositol_monoP_metal-BS"/>
</dbReference>
<feature type="binding site" evidence="4">
    <location>
        <position position="70"/>
    </location>
    <ligand>
        <name>Mg(2+)</name>
        <dbReference type="ChEBI" id="CHEBI:18420"/>
        <label>1</label>
        <note>catalytic</note>
    </ligand>
</feature>
<proteinExistence type="predicted"/>
<comment type="cofactor">
    <cofactor evidence="4">
        <name>Mg(2+)</name>
        <dbReference type="ChEBI" id="CHEBI:18420"/>
    </cofactor>
</comment>
<evidence type="ECO:0000256" key="1">
    <source>
        <dbReference type="ARBA" id="ARBA00022723"/>
    </source>
</evidence>
<dbReference type="GO" id="GO:0006020">
    <property type="term" value="P:inositol metabolic process"/>
    <property type="evidence" value="ECO:0007669"/>
    <property type="project" value="TreeGrafter"/>
</dbReference>
<dbReference type="Proteomes" id="UP000248857">
    <property type="component" value="Unassembled WGS sequence"/>
</dbReference>
<dbReference type="GO" id="GO:0008934">
    <property type="term" value="F:inositol monophosphate 1-phosphatase activity"/>
    <property type="evidence" value="ECO:0007669"/>
    <property type="project" value="TreeGrafter"/>
</dbReference>
<dbReference type="PRINTS" id="PR00377">
    <property type="entry name" value="IMPHPHTASES"/>
</dbReference>
<dbReference type="EC" id="3.1.3.11" evidence="5"/>
<protein>
    <submittedName>
        <fullName evidence="5">Fructose-1, 6-bisphosphatase/inositol-1-monophosphatase</fullName>
        <ecNumber evidence="5">3.1.3.11</ecNumber>
    </submittedName>
</protein>
<evidence type="ECO:0000313" key="6">
    <source>
        <dbReference type="Proteomes" id="UP000248857"/>
    </source>
</evidence>
<feature type="binding site" evidence="4">
    <location>
        <position position="93"/>
    </location>
    <ligand>
        <name>Mg(2+)</name>
        <dbReference type="ChEBI" id="CHEBI:18420"/>
        <label>2</label>
    </ligand>
</feature>
<evidence type="ECO:0000256" key="4">
    <source>
        <dbReference type="PIRSR" id="PIRSR600760-2"/>
    </source>
</evidence>
<dbReference type="SUPFAM" id="SSF56655">
    <property type="entry name" value="Carbohydrate phosphatase"/>
    <property type="match status" value="1"/>
</dbReference>
<dbReference type="Gene3D" id="3.40.190.80">
    <property type="match status" value="1"/>
</dbReference>
<dbReference type="EMBL" id="PQWO01000003">
    <property type="protein sequence ID" value="PZD74255.1"/>
    <property type="molecule type" value="Genomic_DNA"/>
</dbReference>
<evidence type="ECO:0000256" key="2">
    <source>
        <dbReference type="ARBA" id="ARBA00022801"/>
    </source>
</evidence>
<feature type="binding site" evidence="4">
    <location>
        <position position="221"/>
    </location>
    <ligand>
        <name>Mg(2+)</name>
        <dbReference type="ChEBI" id="CHEBI:18420"/>
        <label>1</label>
        <note>catalytic</note>
    </ligand>
</feature>